<reference evidence="2 3" key="1">
    <citation type="journal article" date="2019" name="Int. J. Syst. Evol. Microbiol.">
        <title>The Global Catalogue of Microorganisms (GCM) 10K type strain sequencing project: providing services to taxonomists for standard genome sequencing and annotation.</title>
        <authorList>
            <consortium name="The Broad Institute Genomics Platform"/>
            <consortium name="The Broad Institute Genome Sequencing Center for Infectious Disease"/>
            <person name="Wu L."/>
            <person name="Ma J."/>
        </authorList>
    </citation>
    <scope>NUCLEOTIDE SEQUENCE [LARGE SCALE GENOMIC DNA]</scope>
    <source>
        <strain evidence="2 3">XZGYJ-43</strain>
    </source>
</reference>
<proteinExistence type="predicted"/>
<sequence>MNAKRLFAVAVVGLLVAASPAAAAGANTTSTADGSLSVSTEYENGNVVVHVEEHVDGNATLAVRPTGDAAYAGSGTYTVNGSETVTLAKPDSDRTLSLTATTDSGARVTQVVQVGVDDGILDSGVSLTVVSESVVTADATASGDADASSTSNDSDSAGDATVGVEADANVSADVDAGASADANAAADAGAEANASGDGGLFGIDIGLGAEASGDAKAGGAADDGGLFGVDVNVGGAVEDVRASVDGWLQSTFGLGASASASGSASAGA</sequence>
<dbReference type="InterPro" id="IPR001969">
    <property type="entry name" value="Aspartic_peptidase_AS"/>
</dbReference>
<dbReference type="Proteomes" id="UP001596447">
    <property type="component" value="Unassembled WGS sequence"/>
</dbReference>
<comment type="caution">
    <text evidence="2">The sequence shown here is derived from an EMBL/GenBank/DDBJ whole genome shotgun (WGS) entry which is preliminary data.</text>
</comment>
<evidence type="ECO:0000313" key="3">
    <source>
        <dbReference type="Proteomes" id="UP001596447"/>
    </source>
</evidence>
<dbReference type="RefSeq" id="WP_279528059.1">
    <property type="nucleotide sequence ID" value="NZ_CP122312.1"/>
</dbReference>
<protein>
    <submittedName>
        <fullName evidence="2">Uncharacterized protein</fullName>
    </submittedName>
</protein>
<name>A0ABD5Z8B7_9EURY</name>
<keyword evidence="3" id="KW-1185">Reference proteome</keyword>
<accession>A0ABD5Z8B7</accession>
<gene>
    <name evidence="2" type="ORF">ACFQJ9_18175</name>
</gene>
<evidence type="ECO:0000313" key="2">
    <source>
        <dbReference type="EMBL" id="MFC7201308.1"/>
    </source>
</evidence>
<dbReference type="AlphaFoldDB" id="A0ABD5Z8B7"/>
<dbReference type="PROSITE" id="PS00141">
    <property type="entry name" value="ASP_PROTEASE"/>
    <property type="match status" value="1"/>
</dbReference>
<dbReference type="EMBL" id="JBHTAR010000011">
    <property type="protein sequence ID" value="MFC7201308.1"/>
    <property type="molecule type" value="Genomic_DNA"/>
</dbReference>
<feature type="region of interest" description="Disordered" evidence="1">
    <location>
        <begin position="139"/>
        <end position="160"/>
    </location>
</feature>
<organism evidence="2 3">
    <name type="scientific">Halospeciosus flavus</name>
    <dbReference type="NCBI Taxonomy" id="3032283"/>
    <lineage>
        <taxon>Archaea</taxon>
        <taxon>Methanobacteriati</taxon>
        <taxon>Methanobacteriota</taxon>
        <taxon>Stenosarchaea group</taxon>
        <taxon>Halobacteria</taxon>
        <taxon>Halobacteriales</taxon>
        <taxon>Halobacteriaceae</taxon>
        <taxon>Halospeciosus</taxon>
    </lineage>
</organism>
<evidence type="ECO:0000256" key="1">
    <source>
        <dbReference type="SAM" id="MobiDB-lite"/>
    </source>
</evidence>